<dbReference type="InterPro" id="IPR036866">
    <property type="entry name" value="RibonucZ/Hydroxyglut_hydro"/>
</dbReference>
<dbReference type="PANTHER" id="PTHR39189">
    <property type="entry name" value="UPF0173 METAL-DEPENDENT HYDROLASE YTKL"/>
    <property type="match status" value="1"/>
</dbReference>
<evidence type="ECO:0000313" key="1">
    <source>
        <dbReference type="EMBL" id="OGM68664.1"/>
    </source>
</evidence>
<evidence type="ECO:0000313" key="2">
    <source>
        <dbReference type="Proteomes" id="UP000178429"/>
    </source>
</evidence>
<dbReference type="Pfam" id="PF13483">
    <property type="entry name" value="Lactamase_B_3"/>
    <property type="match status" value="1"/>
</dbReference>
<dbReference type="SUPFAM" id="SSF56281">
    <property type="entry name" value="Metallo-hydrolase/oxidoreductase"/>
    <property type="match status" value="1"/>
</dbReference>
<sequence length="209" mass="22925">MEIEYHGANCFVINTKKARLVFDDNLSEVGLKTVTKNDDIVFFGAKHKQPSVETLIVIDQPGEYEISNVSVNGIAARSATDEADKTSATMYKLIIDDIRVAVVGHIYPELNDSQLEALGTVDVLLIPVGGNGYTLDPVGAQKIVKKIAPKLVIPSHYADSAVKYEVPQQTLEEALKGLALEPRDRVAKLKLKASELLNEDTQLIVLERQ</sequence>
<name>A0A1F8BX30_9BACT</name>
<evidence type="ECO:0008006" key="3">
    <source>
        <dbReference type="Google" id="ProtNLM"/>
    </source>
</evidence>
<reference evidence="1 2" key="1">
    <citation type="journal article" date="2016" name="Nat. Commun.">
        <title>Thousands of microbial genomes shed light on interconnected biogeochemical processes in an aquifer system.</title>
        <authorList>
            <person name="Anantharaman K."/>
            <person name="Brown C.T."/>
            <person name="Hug L.A."/>
            <person name="Sharon I."/>
            <person name="Castelle C.J."/>
            <person name="Probst A.J."/>
            <person name="Thomas B.C."/>
            <person name="Singh A."/>
            <person name="Wilkins M.J."/>
            <person name="Karaoz U."/>
            <person name="Brodie E.L."/>
            <person name="Williams K.H."/>
            <person name="Hubbard S.S."/>
            <person name="Banfield J.F."/>
        </authorList>
    </citation>
    <scope>NUCLEOTIDE SEQUENCE [LARGE SCALE GENOMIC DNA]</scope>
</reference>
<dbReference type="Proteomes" id="UP000178429">
    <property type="component" value="Unassembled WGS sequence"/>
</dbReference>
<dbReference type="STRING" id="1802525.A2975_00025"/>
<gene>
    <name evidence="1" type="ORF">A2975_00025</name>
</gene>
<dbReference type="Gene3D" id="3.60.15.10">
    <property type="entry name" value="Ribonuclease Z/Hydroxyacylglutathione hydrolase-like"/>
    <property type="match status" value="1"/>
</dbReference>
<dbReference type="AlphaFoldDB" id="A0A1F8BX30"/>
<organism evidence="1 2">
    <name type="scientific">Candidatus Woesebacteria bacterium RIFCSPLOWO2_01_FULL_44_14</name>
    <dbReference type="NCBI Taxonomy" id="1802525"/>
    <lineage>
        <taxon>Bacteria</taxon>
        <taxon>Candidatus Woeseibacteriota</taxon>
    </lineage>
</organism>
<proteinExistence type="predicted"/>
<comment type="caution">
    <text evidence="1">The sequence shown here is derived from an EMBL/GenBank/DDBJ whole genome shotgun (WGS) entry which is preliminary data.</text>
</comment>
<accession>A0A1F8BX30</accession>
<dbReference type="PANTHER" id="PTHR39189:SF1">
    <property type="entry name" value="UPF0173 METAL-DEPENDENT HYDROLASE YTKL"/>
    <property type="match status" value="1"/>
</dbReference>
<dbReference type="EMBL" id="MGHL01000021">
    <property type="protein sequence ID" value="OGM68664.1"/>
    <property type="molecule type" value="Genomic_DNA"/>
</dbReference>
<protein>
    <recommendedName>
        <fullName evidence="3">Zn-dependent hydrolase</fullName>
    </recommendedName>
</protein>